<dbReference type="EMBL" id="JBEZVI010000002">
    <property type="protein sequence ID" value="MEU3708995.1"/>
    <property type="molecule type" value="Genomic_DNA"/>
</dbReference>
<dbReference type="RefSeq" id="WP_030287080.1">
    <property type="nucleotide sequence ID" value="NZ_JBEZVI010000002.1"/>
</dbReference>
<protein>
    <submittedName>
        <fullName evidence="1">Uncharacterized protein</fullName>
    </submittedName>
</protein>
<evidence type="ECO:0000313" key="1">
    <source>
        <dbReference type="EMBL" id="MEU3708995.1"/>
    </source>
</evidence>
<evidence type="ECO:0000313" key="2">
    <source>
        <dbReference type="Proteomes" id="UP001550853"/>
    </source>
</evidence>
<dbReference type="Proteomes" id="UP001550853">
    <property type="component" value="Unassembled WGS sequence"/>
</dbReference>
<name>A0ABV2YTC5_9ACTN</name>
<gene>
    <name evidence="1" type="ORF">AB0E61_02730</name>
</gene>
<accession>A0ABV2YTC5</accession>
<sequence>MSVNGDRASVEAHAQWLLRLLDLKKVSRAPRIDWGTGVERLGAYRMPLEHFTDAIPSSNEAALNWREAERDDPSDDVFTIATPADVEYRLNVAVVHRCDAVGTRDHGRMLVRRVRFVRRPIAPVPRSARHIIELATLAVTDEEKGIAETTVAYYGTDGGSGTRFTNLFTGAPADAGEDLLLRVSLGLQFMRRYDWHVRIKGPKGTGLLIPATAAGCRELLAERDLADGEVRRAALVHLVSEHQRRTPSARRDSADPADLTWVREHSRGRRQFTWNGMRGEVLPAQDVIDRISARV</sequence>
<comment type="caution">
    <text evidence="1">The sequence shown here is derived from an EMBL/GenBank/DDBJ whole genome shotgun (WGS) entry which is preliminary data.</text>
</comment>
<organism evidence="1 2">
    <name type="scientific">Streptomyces catenulae</name>
    <dbReference type="NCBI Taxonomy" id="66875"/>
    <lineage>
        <taxon>Bacteria</taxon>
        <taxon>Bacillati</taxon>
        <taxon>Actinomycetota</taxon>
        <taxon>Actinomycetes</taxon>
        <taxon>Kitasatosporales</taxon>
        <taxon>Streptomycetaceae</taxon>
        <taxon>Streptomyces</taxon>
    </lineage>
</organism>
<reference evidence="1 2" key="1">
    <citation type="submission" date="2024-06" db="EMBL/GenBank/DDBJ databases">
        <title>The Natural Products Discovery Center: Release of the First 8490 Sequenced Strains for Exploring Actinobacteria Biosynthetic Diversity.</title>
        <authorList>
            <person name="Kalkreuter E."/>
            <person name="Kautsar S.A."/>
            <person name="Yang D."/>
            <person name="Bader C.D."/>
            <person name="Teijaro C.N."/>
            <person name="Fluegel L."/>
            <person name="Davis C.M."/>
            <person name="Simpson J.R."/>
            <person name="Lauterbach L."/>
            <person name="Steele A.D."/>
            <person name="Gui C."/>
            <person name="Meng S."/>
            <person name="Li G."/>
            <person name="Viehrig K."/>
            <person name="Ye F."/>
            <person name="Su P."/>
            <person name="Kiefer A.F."/>
            <person name="Nichols A."/>
            <person name="Cepeda A.J."/>
            <person name="Yan W."/>
            <person name="Fan B."/>
            <person name="Jiang Y."/>
            <person name="Adhikari A."/>
            <person name="Zheng C.-J."/>
            <person name="Schuster L."/>
            <person name="Cowan T.M."/>
            <person name="Smanski M.J."/>
            <person name="Chevrette M.G."/>
            <person name="De Carvalho L.P.S."/>
            <person name="Shen B."/>
        </authorList>
    </citation>
    <scope>NUCLEOTIDE SEQUENCE [LARGE SCALE GENOMIC DNA]</scope>
    <source>
        <strain evidence="1 2">NPDC033039</strain>
    </source>
</reference>
<keyword evidence="2" id="KW-1185">Reference proteome</keyword>
<proteinExistence type="predicted"/>